<dbReference type="STRING" id="3068.D8TQ05"/>
<accession>D8TQ05</accession>
<keyword evidence="7" id="KW-0812">Transmembrane</keyword>
<keyword evidence="5" id="KW-0496">Mitochondrion</keyword>
<feature type="region of interest" description="Disordered" evidence="8">
    <location>
        <begin position="293"/>
        <end position="318"/>
    </location>
</feature>
<protein>
    <recommendedName>
        <fullName evidence="7">Prohibitin</fullName>
    </recommendedName>
</protein>
<evidence type="ECO:0000313" key="10">
    <source>
        <dbReference type="EMBL" id="EFJ50320.1"/>
    </source>
</evidence>
<dbReference type="InterPro" id="IPR000163">
    <property type="entry name" value="Prohibitin"/>
</dbReference>
<dbReference type="eggNOG" id="KOG3090">
    <property type="taxonomic scope" value="Eukaryota"/>
</dbReference>
<sequence length="318" mass="34658">MKAQPYQCIEDLTGKDIKKPAPNKELPLSPRQIAILIFSVLLLIAILIGQPIVSIPAGHLAVVDFFGYVPKNTISAGLHVKTLYSTIHSFSLKTQLMELTLNVPTNEGLIVELDVSILHRIHPNMVRDLYLTVGNNYKEVVLLPEVTSTVRSLTASVSSKTLYSASRDELSTNIKDHLNGKLAVRGIEIEQALLRKVVLPKLVTTAIEQKLMAEQDSQRMEFVLMKERQEAERKRIEAQGISDFQSIVSQGISDALLEWKGIEATERLANSANAKIVVVGNSKNGLPLILGEGSHTLSGKTATPGETKAEAGKPEGAA</sequence>
<dbReference type="SMART" id="SM00244">
    <property type="entry name" value="PHB"/>
    <property type="match status" value="1"/>
</dbReference>
<evidence type="ECO:0000256" key="4">
    <source>
        <dbReference type="ARBA" id="ARBA00022792"/>
    </source>
</evidence>
<feature type="transmembrane region" description="Helical" evidence="7">
    <location>
        <begin position="33"/>
        <end position="53"/>
    </location>
</feature>
<dbReference type="KEGG" id="vcn:VOLCADRAFT_103905"/>
<comment type="subcellular location">
    <subcellularLocation>
        <location evidence="1">Mitochondrion inner membrane</location>
        <topology evidence="1">Single-pass type II membrane protein</topology>
    </subcellularLocation>
</comment>
<dbReference type="GeneID" id="9625181"/>
<dbReference type="PANTHER" id="PTHR23222:SF1">
    <property type="entry name" value="PROHIBITIN-2"/>
    <property type="match status" value="1"/>
</dbReference>
<comment type="similarity">
    <text evidence="2 7">Belongs to the prohibitin family.</text>
</comment>
<dbReference type="OrthoDB" id="2105077at2759"/>
<evidence type="ECO:0000256" key="3">
    <source>
        <dbReference type="ARBA" id="ARBA00011786"/>
    </source>
</evidence>
<feature type="domain" description="Band 7" evidence="9">
    <location>
        <begin position="50"/>
        <end position="211"/>
    </location>
</feature>
<evidence type="ECO:0000256" key="2">
    <source>
        <dbReference type="ARBA" id="ARBA00009658"/>
    </source>
</evidence>
<dbReference type="InParanoid" id="D8TQ05"/>
<evidence type="ECO:0000256" key="1">
    <source>
        <dbReference type="ARBA" id="ARBA00004140"/>
    </source>
</evidence>
<reference evidence="10 11" key="1">
    <citation type="journal article" date="2010" name="Science">
        <title>Genomic analysis of organismal complexity in the multicellular green alga Volvox carteri.</title>
        <authorList>
            <person name="Prochnik S.E."/>
            <person name="Umen J."/>
            <person name="Nedelcu A.M."/>
            <person name="Hallmann A."/>
            <person name="Miller S.M."/>
            <person name="Nishii I."/>
            <person name="Ferris P."/>
            <person name="Kuo A."/>
            <person name="Mitros T."/>
            <person name="Fritz-Laylin L.K."/>
            <person name="Hellsten U."/>
            <person name="Chapman J."/>
            <person name="Simakov O."/>
            <person name="Rensing S.A."/>
            <person name="Terry A."/>
            <person name="Pangilinan J."/>
            <person name="Kapitonov V."/>
            <person name="Jurka J."/>
            <person name="Salamov A."/>
            <person name="Shapiro H."/>
            <person name="Schmutz J."/>
            <person name="Grimwood J."/>
            <person name="Lindquist E."/>
            <person name="Lucas S."/>
            <person name="Grigoriev I.V."/>
            <person name="Schmitt R."/>
            <person name="Kirk D."/>
            <person name="Rokhsar D.S."/>
        </authorList>
    </citation>
    <scope>NUCLEOTIDE SEQUENCE [LARGE SCALE GENOMIC DNA]</scope>
    <source>
        <strain evidence="11">f. Nagariensis / Eve</strain>
    </source>
</reference>
<name>D8TQ05_VOLCA</name>
<organism evidence="11">
    <name type="scientific">Volvox carteri f. nagariensis</name>
    <dbReference type="NCBI Taxonomy" id="3068"/>
    <lineage>
        <taxon>Eukaryota</taxon>
        <taxon>Viridiplantae</taxon>
        <taxon>Chlorophyta</taxon>
        <taxon>core chlorophytes</taxon>
        <taxon>Chlorophyceae</taxon>
        <taxon>CS clade</taxon>
        <taxon>Chlamydomonadales</taxon>
        <taxon>Volvocaceae</taxon>
        <taxon>Volvox</taxon>
    </lineage>
</organism>
<proteinExistence type="inferred from homology"/>
<evidence type="ECO:0000256" key="8">
    <source>
        <dbReference type="SAM" id="MobiDB-lite"/>
    </source>
</evidence>
<dbReference type="PANTHER" id="PTHR23222">
    <property type="entry name" value="PROHIBITIN"/>
    <property type="match status" value="1"/>
</dbReference>
<dbReference type="Proteomes" id="UP000001058">
    <property type="component" value="Unassembled WGS sequence"/>
</dbReference>
<dbReference type="AlphaFoldDB" id="D8TQ05"/>
<dbReference type="EMBL" id="GL378331">
    <property type="protein sequence ID" value="EFJ50320.1"/>
    <property type="molecule type" value="Genomic_DNA"/>
</dbReference>
<keyword evidence="4 7" id="KW-0999">Mitochondrion inner membrane</keyword>
<keyword evidence="6 7" id="KW-0472">Membrane</keyword>
<dbReference type="InterPro" id="IPR036013">
    <property type="entry name" value="Band_7/SPFH_dom_sf"/>
</dbReference>
<dbReference type="CDD" id="cd03401">
    <property type="entry name" value="SPFH_prohibitin"/>
    <property type="match status" value="1"/>
</dbReference>
<comment type="subunit">
    <text evidence="3">Component of a prohibitin multimeric complex in mitochondrial membranes.</text>
</comment>
<dbReference type="GO" id="GO:0007005">
    <property type="term" value="P:mitochondrion organization"/>
    <property type="evidence" value="ECO:0007669"/>
    <property type="project" value="TreeGrafter"/>
</dbReference>
<evidence type="ECO:0000313" key="11">
    <source>
        <dbReference type="Proteomes" id="UP000001058"/>
    </source>
</evidence>
<feature type="compositionally biased region" description="Basic and acidic residues" evidence="8">
    <location>
        <begin position="307"/>
        <end position="318"/>
    </location>
</feature>
<dbReference type="GO" id="GO:0005743">
    <property type="term" value="C:mitochondrial inner membrane"/>
    <property type="evidence" value="ECO:0007669"/>
    <property type="project" value="UniProtKB-SubCell"/>
</dbReference>
<keyword evidence="7" id="KW-1133">Transmembrane helix</keyword>
<evidence type="ECO:0000256" key="7">
    <source>
        <dbReference type="RuleBase" id="RU366048"/>
    </source>
</evidence>
<keyword evidence="11" id="KW-1185">Reference proteome</keyword>
<evidence type="ECO:0000256" key="5">
    <source>
        <dbReference type="ARBA" id="ARBA00023128"/>
    </source>
</evidence>
<gene>
    <name evidence="10" type="ORF">VOLCADRAFT_103905</name>
</gene>
<evidence type="ECO:0000256" key="6">
    <source>
        <dbReference type="ARBA" id="ARBA00023136"/>
    </source>
</evidence>
<dbReference type="SUPFAM" id="SSF117892">
    <property type="entry name" value="Band 7/SPFH domain"/>
    <property type="match status" value="1"/>
</dbReference>
<dbReference type="RefSeq" id="XP_002948445.1">
    <property type="nucleotide sequence ID" value="XM_002948399.1"/>
</dbReference>
<dbReference type="Gene3D" id="3.30.479.30">
    <property type="entry name" value="Band 7 domain"/>
    <property type="match status" value="1"/>
</dbReference>
<dbReference type="InterPro" id="IPR001107">
    <property type="entry name" value="Band_7"/>
</dbReference>
<evidence type="ECO:0000259" key="9">
    <source>
        <dbReference type="SMART" id="SM00244"/>
    </source>
</evidence>
<dbReference type="Pfam" id="PF01145">
    <property type="entry name" value="Band_7"/>
    <property type="match status" value="1"/>
</dbReference>